<dbReference type="AlphaFoldDB" id="A0A7C2PHQ2"/>
<keyword evidence="7" id="KW-0520">NAD</keyword>
<evidence type="ECO:0000256" key="4">
    <source>
        <dbReference type="ARBA" id="ARBA00022692"/>
    </source>
</evidence>
<dbReference type="GO" id="GO:0048038">
    <property type="term" value="F:quinone binding"/>
    <property type="evidence" value="ECO:0007669"/>
    <property type="project" value="UniProtKB-KW"/>
</dbReference>
<dbReference type="GO" id="GO:0050136">
    <property type="term" value="F:NADH dehydrogenase (quinone) (non-electrogenic) activity"/>
    <property type="evidence" value="ECO:0007669"/>
    <property type="project" value="UniProtKB-UniRule"/>
</dbReference>
<dbReference type="InterPro" id="IPR039428">
    <property type="entry name" value="NUOK/Mnh_C1-like"/>
</dbReference>
<evidence type="ECO:0000313" key="9">
    <source>
        <dbReference type="EMBL" id="HEN15957.1"/>
    </source>
</evidence>
<gene>
    <name evidence="7 9" type="primary">nuoK</name>
    <name evidence="9" type="ORF">ENQ76_10880</name>
</gene>
<feature type="transmembrane region" description="Helical" evidence="7">
    <location>
        <begin position="6"/>
        <end position="23"/>
    </location>
</feature>
<comment type="caution">
    <text evidence="9">The sequence shown here is derived from an EMBL/GenBank/DDBJ whole genome shotgun (WGS) entry which is preliminary data.</text>
</comment>
<comment type="function">
    <text evidence="7">NDH-1 shuttles electrons from NADH, via FMN and iron-sulfur (Fe-S) centers, to quinones in the respiratory chain. The immediate electron acceptor for the enzyme in this species is believed to be ubiquinone. Couples the redox reaction to proton translocation (for every two electrons transferred, four hydrogen ions are translocated across the cytoplasmic membrane), and thus conserves the redox energy in a proton gradient.</text>
</comment>
<dbReference type="PANTHER" id="PTHR11434">
    <property type="entry name" value="NADH-UBIQUINONE OXIDOREDUCTASE SUBUNIT ND4L"/>
    <property type="match status" value="1"/>
</dbReference>
<comment type="catalytic activity">
    <reaction evidence="7">
        <text>a quinone + NADH + 5 H(+)(in) = a quinol + NAD(+) + 4 H(+)(out)</text>
        <dbReference type="Rhea" id="RHEA:57888"/>
        <dbReference type="ChEBI" id="CHEBI:15378"/>
        <dbReference type="ChEBI" id="CHEBI:24646"/>
        <dbReference type="ChEBI" id="CHEBI:57540"/>
        <dbReference type="ChEBI" id="CHEBI:57945"/>
        <dbReference type="ChEBI" id="CHEBI:132124"/>
    </reaction>
</comment>
<keyword evidence="7" id="KW-1278">Translocase</keyword>
<dbReference type="Pfam" id="PF00420">
    <property type="entry name" value="Oxidored_q2"/>
    <property type="match status" value="1"/>
</dbReference>
<keyword evidence="6 7" id="KW-0472">Membrane</keyword>
<proteinExistence type="inferred from homology"/>
<dbReference type="GO" id="GO:0030964">
    <property type="term" value="C:NADH dehydrogenase complex"/>
    <property type="evidence" value="ECO:0007669"/>
    <property type="project" value="TreeGrafter"/>
</dbReference>
<evidence type="ECO:0000256" key="3">
    <source>
        <dbReference type="ARBA" id="ARBA00022448"/>
    </source>
</evidence>
<dbReference type="GO" id="GO:0042773">
    <property type="term" value="P:ATP synthesis coupled electron transport"/>
    <property type="evidence" value="ECO:0007669"/>
    <property type="project" value="InterPro"/>
</dbReference>
<dbReference type="PANTHER" id="PTHR11434:SF16">
    <property type="entry name" value="NADH-UBIQUINONE OXIDOREDUCTASE CHAIN 4L"/>
    <property type="match status" value="1"/>
</dbReference>
<evidence type="ECO:0000256" key="2">
    <source>
        <dbReference type="ARBA" id="ARBA00010519"/>
    </source>
</evidence>
<keyword evidence="3 7" id="KW-0813">Transport</keyword>
<evidence type="ECO:0000256" key="5">
    <source>
        <dbReference type="ARBA" id="ARBA00022989"/>
    </source>
</evidence>
<comment type="subcellular location">
    <subcellularLocation>
        <location evidence="7">Cell membrane</location>
        <topology evidence="7">Multi-pass membrane protein</topology>
    </subcellularLocation>
    <subcellularLocation>
        <location evidence="1">Membrane</location>
        <topology evidence="1">Multi-pass membrane protein</topology>
    </subcellularLocation>
</comment>
<dbReference type="EC" id="7.1.1.-" evidence="7"/>
<feature type="region of interest" description="Disordered" evidence="8">
    <location>
        <begin position="105"/>
        <end position="141"/>
    </location>
</feature>
<keyword evidence="5 7" id="KW-1133">Transmembrane helix</keyword>
<evidence type="ECO:0000256" key="6">
    <source>
        <dbReference type="ARBA" id="ARBA00023136"/>
    </source>
</evidence>
<keyword evidence="4 7" id="KW-0812">Transmembrane</keyword>
<dbReference type="HAMAP" id="MF_01456">
    <property type="entry name" value="NDH1_NuoK"/>
    <property type="match status" value="1"/>
</dbReference>
<feature type="transmembrane region" description="Helical" evidence="7">
    <location>
        <begin position="30"/>
        <end position="52"/>
    </location>
</feature>
<accession>A0A7C2PHQ2</accession>
<keyword evidence="7" id="KW-0830">Ubiquinone</keyword>
<dbReference type="InterPro" id="IPR001133">
    <property type="entry name" value="NADH_UbQ_OxRdtase_chain4L/K"/>
</dbReference>
<feature type="compositionally biased region" description="Pro residues" evidence="8">
    <location>
        <begin position="110"/>
        <end position="120"/>
    </location>
</feature>
<evidence type="ECO:0000256" key="1">
    <source>
        <dbReference type="ARBA" id="ARBA00004141"/>
    </source>
</evidence>
<keyword evidence="7" id="KW-0874">Quinone</keyword>
<feature type="transmembrane region" description="Helical" evidence="7">
    <location>
        <begin position="58"/>
        <end position="84"/>
    </location>
</feature>
<evidence type="ECO:0000256" key="7">
    <source>
        <dbReference type="HAMAP-Rule" id="MF_01456"/>
    </source>
</evidence>
<comment type="subunit">
    <text evidence="7">NDH-1 is composed of 14 different subunits. Subunits NuoA, H, J, K, L, M, N constitute the membrane sector of the complex.</text>
</comment>
<comment type="similarity">
    <text evidence="2 7">Belongs to the complex I subunit 4L family.</text>
</comment>
<keyword evidence="9" id="KW-0560">Oxidoreductase</keyword>
<dbReference type="EMBL" id="DSOK01000302">
    <property type="protein sequence ID" value="HEN15957.1"/>
    <property type="molecule type" value="Genomic_DNA"/>
</dbReference>
<dbReference type="Gene3D" id="1.10.287.3510">
    <property type="match status" value="1"/>
</dbReference>
<name>A0A7C2PHQ2_9PLAN</name>
<evidence type="ECO:0000256" key="8">
    <source>
        <dbReference type="SAM" id="MobiDB-lite"/>
    </source>
</evidence>
<organism evidence="9">
    <name type="scientific">Schlesneria paludicola</name>
    <dbReference type="NCBI Taxonomy" id="360056"/>
    <lineage>
        <taxon>Bacteria</taxon>
        <taxon>Pseudomonadati</taxon>
        <taxon>Planctomycetota</taxon>
        <taxon>Planctomycetia</taxon>
        <taxon>Planctomycetales</taxon>
        <taxon>Planctomycetaceae</taxon>
        <taxon>Schlesneria</taxon>
    </lineage>
</organism>
<sequence>MIEVQGQLVVGAVLFALGAIGFLTRRNLILMMLSAEMMFHGVAINLTAFGAYHQNASGQVFTIFVLTIAACEAGLALALILTLYQRRKSLDVQLWGNLGEADLPRLVDEPAPPSEPPPTTELPHLTPAGRMPAPPRQLTKI</sequence>
<protein>
    <recommendedName>
        <fullName evidence="7">NADH-quinone oxidoreductase subunit K</fullName>
        <ecNumber evidence="7">7.1.1.-</ecNumber>
    </recommendedName>
    <alternativeName>
        <fullName evidence="7">NADH dehydrogenase I subunit K</fullName>
    </alternativeName>
    <alternativeName>
        <fullName evidence="7">NDH-1 subunit K</fullName>
    </alternativeName>
</protein>
<dbReference type="NCBIfam" id="NF004320">
    <property type="entry name" value="PRK05715.1-2"/>
    <property type="match status" value="1"/>
</dbReference>
<dbReference type="GO" id="GO:0005886">
    <property type="term" value="C:plasma membrane"/>
    <property type="evidence" value="ECO:0007669"/>
    <property type="project" value="UniProtKB-SubCell"/>
</dbReference>
<reference evidence="9" key="1">
    <citation type="journal article" date="2020" name="mSystems">
        <title>Genome- and Community-Level Interaction Insights into Carbon Utilization and Element Cycling Functions of Hydrothermarchaeota in Hydrothermal Sediment.</title>
        <authorList>
            <person name="Zhou Z."/>
            <person name="Liu Y."/>
            <person name="Xu W."/>
            <person name="Pan J."/>
            <person name="Luo Z.H."/>
            <person name="Li M."/>
        </authorList>
    </citation>
    <scope>NUCLEOTIDE SEQUENCE [LARGE SCALE GENOMIC DNA]</scope>
    <source>
        <strain evidence="9">SpSt-339</strain>
    </source>
</reference>
<keyword evidence="7" id="KW-1003">Cell membrane</keyword>